<gene>
    <name evidence="9 11" type="primary">gmk</name>
    <name evidence="11" type="ORF">DHf2319_07390</name>
</gene>
<dbReference type="Gene3D" id="3.40.50.300">
    <property type="entry name" value="P-loop containing nucleotide triphosphate hydrolases"/>
    <property type="match status" value="1"/>
</dbReference>
<evidence type="ECO:0000256" key="8">
    <source>
        <dbReference type="ARBA" id="ARBA00030128"/>
    </source>
</evidence>
<evidence type="ECO:0000313" key="12">
    <source>
        <dbReference type="Proteomes" id="UP000831607"/>
    </source>
</evidence>
<dbReference type="PANTHER" id="PTHR23117">
    <property type="entry name" value="GUANYLATE KINASE-RELATED"/>
    <property type="match status" value="1"/>
</dbReference>
<comment type="catalytic activity">
    <reaction evidence="9">
        <text>GMP + ATP = GDP + ADP</text>
        <dbReference type="Rhea" id="RHEA:20780"/>
        <dbReference type="ChEBI" id="CHEBI:30616"/>
        <dbReference type="ChEBI" id="CHEBI:58115"/>
        <dbReference type="ChEBI" id="CHEBI:58189"/>
        <dbReference type="ChEBI" id="CHEBI:456216"/>
        <dbReference type="EC" id="2.7.4.8"/>
    </reaction>
</comment>
<evidence type="ECO:0000256" key="1">
    <source>
        <dbReference type="ARBA" id="ARBA00005790"/>
    </source>
</evidence>
<accession>A0ABY4AGC2</accession>
<evidence type="ECO:0000256" key="9">
    <source>
        <dbReference type="HAMAP-Rule" id="MF_00328"/>
    </source>
</evidence>
<proteinExistence type="inferred from homology"/>
<dbReference type="GO" id="GO:0004385">
    <property type="term" value="F:GMP kinase activity"/>
    <property type="evidence" value="ECO:0007669"/>
    <property type="project" value="UniProtKB-EC"/>
</dbReference>
<comment type="function">
    <text evidence="9">Essential for recycling GMP and indirectly, cGMP.</text>
</comment>
<evidence type="ECO:0000256" key="2">
    <source>
        <dbReference type="ARBA" id="ARBA00012961"/>
    </source>
</evidence>
<dbReference type="NCBIfam" id="TIGR03263">
    <property type="entry name" value="guanyl_kin"/>
    <property type="match status" value="1"/>
</dbReference>
<dbReference type="InterPro" id="IPR008145">
    <property type="entry name" value="GK/Ca_channel_bsu"/>
</dbReference>
<dbReference type="EC" id="2.7.4.8" evidence="2 9"/>
<evidence type="ECO:0000259" key="10">
    <source>
        <dbReference type="PROSITE" id="PS50052"/>
    </source>
</evidence>
<evidence type="ECO:0000256" key="7">
    <source>
        <dbReference type="ARBA" id="ARBA00022840"/>
    </source>
</evidence>
<feature type="domain" description="Guanylate kinase-like" evidence="10">
    <location>
        <begin position="7"/>
        <end position="185"/>
    </location>
</feature>
<keyword evidence="12" id="KW-1185">Reference proteome</keyword>
<organism evidence="11 12">
    <name type="scientific">Orrella daihaiensis</name>
    <dbReference type="NCBI Taxonomy" id="2782176"/>
    <lineage>
        <taxon>Bacteria</taxon>
        <taxon>Pseudomonadati</taxon>
        <taxon>Pseudomonadota</taxon>
        <taxon>Betaproteobacteria</taxon>
        <taxon>Burkholderiales</taxon>
        <taxon>Alcaligenaceae</taxon>
        <taxon>Orrella</taxon>
    </lineage>
</organism>
<dbReference type="Gene3D" id="3.30.63.10">
    <property type="entry name" value="Guanylate Kinase phosphate binding domain"/>
    <property type="match status" value="1"/>
</dbReference>
<dbReference type="PROSITE" id="PS50052">
    <property type="entry name" value="GUANYLATE_KINASE_2"/>
    <property type="match status" value="1"/>
</dbReference>
<evidence type="ECO:0000256" key="3">
    <source>
        <dbReference type="ARBA" id="ARBA00016296"/>
    </source>
</evidence>
<dbReference type="InterPro" id="IPR020590">
    <property type="entry name" value="Guanylate_kinase_CS"/>
</dbReference>
<dbReference type="Proteomes" id="UP000831607">
    <property type="component" value="Chromosome"/>
</dbReference>
<dbReference type="InterPro" id="IPR027417">
    <property type="entry name" value="P-loop_NTPase"/>
</dbReference>
<feature type="binding site" evidence="9">
    <location>
        <begin position="14"/>
        <end position="21"/>
    </location>
    <ligand>
        <name>ATP</name>
        <dbReference type="ChEBI" id="CHEBI:30616"/>
    </ligand>
</feature>
<dbReference type="SMART" id="SM00072">
    <property type="entry name" value="GuKc"/>
    <property type="match status" value="1"/>
</dbReference>
<reference evidence="11 12" key="1">
    <citation type="submission" date="2020-11" db="EMBL/GenBank/DDBJ databases">
        <title>Algicoccus daihaiensis sp.nov., isolated from Daihai Lake in Inner Mongolia.</title>
        <authorList>
            <person name="Kai J."/>
        </authorList>
    </citation>
    <scope>NUCLEOTIDE SEQUENCE [LARGE SCALE GENOMIC DNA]</scope>
    <source>
        <strain evidence="12">f23</strain>
    </source>
</reference>
<evidence type="ECO:0000313" key="11">
    <source>
        <dbReference type="EMBL" id="UOD49321.1"/>
    </source>
</evidence>
<dbReference type="RefSeq" id="WP_243477478.1">
    <property type="nucleotide sequence ID" value="NZ_CP063982.1"/>
</dbReference>
<keyword evidence="6 9" id="KW-0418">Kinase</keyword>
<evidence type="ECO:0000256" key="6">
    <source>
        <dbReference type="ARBA" id="ARBA00022777"/>
    </source>
</evidence>
<evidence type="ECO:0000256" key="4">
    <source>
        <dbReference type="ARBA" id="ARBA00022679"/>
    </source>
</evidence>
<dbReference type="InterPro" id="IPR017665">
    <property type="entry name" value="Guanylate_kinase"/>
</dbReference>
<dbReference type="PROSITE" id="PS00856">
    <property type="entry name" value="GUANYLATE_KINASE_1"/>
    <property type="match status" value="1"/>
</dbReference>
<dbReference type="PANTHER" id="PTHR23117:SF13">
    <property type="entry name" value="GUANYLATE KINASE"/>
    <property type="match status" value="1"/>
</dbReference>
<dbReference type="EMBL" id="CP063982">
    <property type="protein sequence ID" value="UOD49321.1"/>
    <property type="molecule type" value="Genomic_DNA"/>
</dbReference>
<dbReference type="HAMAP" id="MF_00328">
    <property type="entry name" value="Guanylate_kinase"/>
    <property type="match status" value="1"/>
</dbReference>
<protein>
    <recommendedName>
        <fullName evidence="3 9">Guanylate kinase</fullName>
        <ecNumber evidence="2 9">2.7.4.8</ecNumber>
    </recommendedName>
    <alternativeName>
        <fullName evidence="8 9">GMP kinase</fullName>
    </alternativeName>
</protein>
<keyword evidence="5 9" id="KW-0547">Nucleotide-binding</keyword>
<dbReference type="Pfam" id="PF00625">
    <property type="entry name" value="Guanylate_kin"/>
    <property type="match status" value="1"/>
</dbReference>
<keyword evidence="7 9" id="KW-0067">ATP-binding</keyword>
<keyword evidence="9" id="KW-0963">Cytoplasm</keyword>
<sequence length="209" mass="23162">MKNQPAGNVFLVTAPSGAGKSSLVNALLENDAGLQLSISCTTRAPREGEVDGRDYYFVSSDQFKAMRDGDELLEWAQVHDNFYGTPRAPLARALELGRDVLLEIDWQGAQQVRRMLQGVTGIFILPPSLDALESRLRARGKDSEEVISKRMAGASSEIAHAHEFEYVIINQEFSVALQQLEHIISSARLRYARQAVMNPALFDSFGLPR</sequence>
<comment type="subcellular location">
    <subcellularLocation>
        <location evidence="9">Cytoplasm</location>
    </subcellularLocation>
</comment>
<dbReference type="CDD" id="cd00071">
    <property type="entry name" value="GMPK"/>
    <property type="match status" value="1"/>
</dbReference>
<dbReference type="InterPro" id="IPR008144">
    <property type="entry name" value="Guanylate_kin-like_dom"/>
</dbReference>
<comment type="similarity">
    <text evidence="1 9">Belongs to the guanylate kinase family.</text>
</comment>
<name>A0ABY4AGC2_9BURK</name>
<dbReference type="SUPFAM" id="SSF52540">
    <property type="entry name" value="P-loop containing nucleoside triphosphate hydrolases"/>
    <property type="match status" value="1"/>
</dbReference>
<keyword evidence="4 9" id="KW-0808">Transferase</keyword>
<evidence type="ECO:0000256" key="5">
    <source>
        <dbReference type="ARBA" id="ARBA00022741"/>
    </source>
</evidence>